<name>D6PSW3_9CAUD</name>
<dbReference type="EMBL" id="GU967410">
    <property type="protein sequence ID" value="ADF83454.1"/>
    <property type="molecule type" value="Genomic_DNA"/>
</dbReference>
<evidence type="ECO:0000313" key="1">
    <source>
        <dbReference type="EMBL" id="ADF83454.1"/>
    </source>
</evidence>
<dbReference type="KEGG" id="vg:26040527"/>
<organism evidence="1 2">
    <name type="scientific">Lactobacillus phage LBR48</name>
    <dbReference type="NCBI Taxonomy" id="755164"/>
    <lineage>
        <taxon>Viruses</taxon>
        <taxon>Duplodnaviria</taxon>
        <taxon>Heunggongvirae</taxon>
        <taxon>Uroviricota</taxon>
        <taxon>Caudoviricetes</taxon>
        <taxon>Anamdongvirus</taxon>
        <taxon>Anamdongvirus LBR48</taxon>
    </lineage>
</organism>
<evidence type="ECO:0000313" key="2">
    <source>
        <dbReference type="Proteomes" id="UP000002375"/>
    </source>
</evidence>
<accession>D6PSW3</accession>
<protein>
    <submittedName>
        <fullName evidence="1">Uncharacterized protein</fullName>
    </submittedName>
</protein>
<dbReference type="RefSeq" id="YP_009168579.1">
    <property type="nucleotide sequence ID" value="NC_027990.1"/>
</dbReference>
<keyword evidence="2" id="KW-1185">Reference proteome</keyword>
<sequence>MGQMVNTKFGLVSRTGKIVKTFCYIIYRTNK</sequence>
<dbReference type="GeneID" id="26040527"/>
<dbReference type="Proteomes" id="UP000002375">
    <property type="component" value="Segment"/>
</dbReference>
<reference evidence="1 2" key="1">
    <citation type="journal article" date="2011" name="Arch. Virol.">
        <title>Complete nucleotide sequence of the temperate bacteriophage LBR48, a new member of the family Myoviridae.</title>
        <authorList>
            <person name="Jang S.H."/>
            <person name="Yoon B.H."/>
            <person name="Chang H.I."/>
        </authorList>
    </citation>
    <scope>NUCLEOTIDE SEQUENCE [LARGE SCALE GENOMIC DNA]</scope>
</reference>
<proteinExistence type="predicted"/>